<dbReference type="PRINTS" id="PR00449">
    <property type="entry name" value="RASTRNSFRMNG"/>
</dbReference>
<reference evidence="9" key="1">
    <citation type="submission" date="2019-06" db="EMBL/GenBank/DDBJ databases">
        <authorList>
            <person name="Zheng W."/>
        </authorList>
    </citation>
    <scope>NUCLEOTIDE SEQUENCE</scope>
    <source>
        <strain evidence="9">QDHG01</strain>
    </source>
</reference>
<keyword evidence="5" id="KW-0449">Lipoprotein</keyword>
<dbReference type="SMART" id="SM00173">
    <property type="entry name" value="RAS"/>
    <property type="match status" value="1"/>
</dbReference>
<evidence type="ECO:0000313" key="10">
    <source>
        <dbReference type="Proteomes" id="UP000785679"/>
    </source>
</evidence>
<dbReference type="FunFam" id="3.40.50.300:FF:000067">
    <property type="entry name" value="ras-related protein RABA1f"/>
    <property type="match status" value="1"/>
</dbReference>
<proteinExistence type="inferred from homology"/>
<evidence type="ECO:0000256" key="2">
    <source>
        <dbReference type="ARBA" id="ARBA00022741"/>
    </source>
</evidence>
<dbReference type="GO" id="GO:0003924">
    <property type="term" value="F:GTPase activity"/>
    <property type="evidence" value="ECO:0007669"/>
    <property type="project" value="InterPro"/>
</dbReference>
<evidence type="ECO:0000256" key="3">
    <source>
        <dbReference type="ARBA" id="ARBA00023134"/>
    </source>
</evidence>
<dbReference type="Gene3D" id="3.40.50.300">
    <property type="entry name" value="P-loop containing nucleotide triphosphate hydrolases"/>
    <property type="match status" value="1"/>
</dbReference>
<dbReference type="PANTHER" id="PTHR47979">
    <property type="entry name" value="DRAB11-RELATED"/>
    <property type="match status" value="1"/>
</dbReference>
<evidence type="ECO:0000256" key="1">
    <source>
        <dbReference type="ARBA" id="ARBA00006270"/>
    </source>
</evidence>
<dbReference type="SMART" id="SM00176">
    <property type="entry name" value="RAN"/>
    <property type="match status" value="1"/>
</dbReference>
<gene>
    <name evidence="9" type="ORF">FGO68_gene2425</name>
</gene>
<comment type="caution">
    <text evidence="9">The sequence shown here is derived from an EMBL/GenBank/DDBJ whole genome shotgun (WGS) entry which is preliminary data.</text>
</comment>
<organism evidence="9 10">
    <name type="scientific">Halteria grandinella</name>
    <dbReference type="NCBI Taxonomy" id="5974"/>
    <lineage>
        <taxon>Eukaryota</taxon>
        <taxon>Sar</taxon>
        <taxon>Alveolata</taxon>
        <taxon>Ciliophora</taxon>
        <taxon>Intramacronucleata</taxon>
        <taxon>Spirotrichea</taxon>
        <taxon>Stichotrichia</taxon>
        <taxon>Sporadotrichida</taxon>
        <taxon>Halteriidae</taxon>
        <taxon>Halteria</taxon>
    </lineage>
</organism>
<dbReference type="InterPro" id="IPR050209">
    <property type="entry name" value="Rab_GTPases_membrane_traffic"/>
</dbReference>
<accession>A0A8J8NLJ5</accession>
<dbReference type="InterPro" id="IPR005225">
    <property type="entry name" value="Small_GTP-bd"/>
</dbReference>
<dbReference type="SMART" id="SM00175">
    <property type="entry name" value="RAB"/>
    <property type="match status" value="1"/>
</dbReference>
<comment type="similarity">
    <text evidence="1">Belongs to the small GTPase superfamily. Rab family.</text>
</comment>
<dbReference type="PROSITE" id="PS51419">
    <property type="entry name" value="RAB"/>
    <property type="match status" value="1"/>
</dbReference>
<dbReference type="InterPro" id="IPR001806">
    <property type="entry name" value="Small_GTPase"/>
</dbReference>
<dbReference type="OrthoDB" id="9989112at2759"/>
<evidence type="ECO:0000313" key="9">
    <source>
        <dbReference type="EMBL" id="TNV76376.1"/>
    </source>
</evidence>
<evidence type="ECO:0000256" key="6">
    <source>
        <dbReference type="ARBA" id="ARBA00023289"/>
    </source>
</evidence>
<keyword evidence="6" id="KW-0636">Prenylation</keyword>
<dbReference type="SMART" id="SM00174">
    <property type="entry name" value="RHO"/>
    <property type="match status" value="1"/>
</dbReference>
<dbReference type="InterPro" id="IPR027417">
    <property type="entry name" value="P-loop_NTPase"/>
</dbReference>
<protein>
    <submittedName>
        <fullName evidence="9">Uncharacterized protein</fullName>
    </submittedName>
</protein>
<comment type="subcellular location">
    <subcellularLocation>
        <location evidence="7">Endomembrane system</location>
        <topology evidence="7">Lipid-anchor</topology>
    </subcellularLocation>
</comment>
<dbReference type="Pfam" id="PF00071">
    <property type="entry name" value="Ras"/>
    <property type="match status" value="1"/>
</dbReference>
<feature type="compositionally biased region" description="Basic and acidic residues" evidence="8">
    <location>
        <begin position="227"/>
        <end position="243"/>
    </location>
</feature>
<evidence type="ECO:0000256" key="8">
    <source>
        <dbReference type="SAM" id="MobiDB-lite"/>
    </source>
</evidence>
<dbReference type="PROSITE" id="PS51421">
    <property type="entry name" value="RAS"/>
    <property type="match status" value="1"/>
</dbReference>
<dbReference type="Proteomes" id="UP000785679">
    <property type="component" value="Unassembled WGS sequence"/>
</dbReference>
<keyword evidence="4" id="KW-0472">Membrane</keyword>
<dbReference type="PROSITE" id="PS51420">
    <property type="entry name" value="RHO"/>
    <property type="match status" value="1"/>
</dbReference>
<dbReference type="EMBL" id="RRYP01013716">
    <property type="protein sequence ID" value="TNV76376.1"/>
    <property type="molecule type" value="Genomic_DNA"/>
</dbReference>
<name>A0A8J8NLJ5_HALGN</name>
<feature type="region of interest" description="Disordered" evidence="8">
    <location>
        <begin position="221"/>
        <end position="243"/>
    </location>
</feature>
<evidence type="ECO:0000256" key="7">
    <source>
        <dbReference type="ARBA" id="ARBA00037868"/>
    </source>
</evidence>
<dbReference type="GO" id="GO:0012505">
    <property type="term" value="C:endomembrane system"/>
    <property type="evidence" value="ECO:0007669"/>
    <property type="project" value="UniProtKB-SubCell"/>
</dbReference>
<dbReference type="GO" id="GO:0005525">
    <property type="term" value="F:GTP binding"/>
    <property type="evidence" value="ECO:0007669"/>
    <property type="project" value="UniProtKB-KW"/>
</dbReference>
<keyword evidence="3" id="KW-0342">GTP-binding</keyword>
<keyword evidence="2" id="KW-0547">Nucleotide-binding</keyword>
<dbReference type="NCBIfam" id="TIGR00231">
    <property type="entry name" value="small_GTP"/>
    <property type="match status" value="1"/>
</dbReference>
<keyword evidence="10" id="KW-1185">Reference proteome</keyword>
<evidence type="ECO:0000256" key="5">
    <source>
        <dbReference type="ARBA" id="ARBA00023288"/>
    </source>
</evidence>
<evidence type="ECO:0000256" key="4">
    <source>
        <dbReference type="ARBA" id="ARBA00023136"/>
    </source>
</evidence>
<dbReference type="SUPFAM" id="SSF52540">
    <property type="entry name" value="P-loop containing nucleoside triphosphate hydrolases"/>
    <property type="match status" value="1"/>
</dbReference>
<sequence>MAYDFIFKIVMVGDQSVGKSNLLLRYTKNEFDQFSKVTLGVEFASKFLKIEADQQYVKAQIWDTAGQERFRSVTGAYYRNAIGALLVYDITNRNSFESIPKWMKELKEHADPNIVMILVGNKSDLKEQREVKHEEGLKFSEKHQIAFIETSALNAGNVDIAFKNLIHEIYKISKANIISQQSLAGGALRGVSHFEGLLDNSALSKKGAKTNNMEQSMKLSKIGHQQATEEGKKNGERKTGGCC</sequence>
<dbReference type="AlphaFoldDB" id="A0A8J8NLJ5"/>